<evidence type="ECO:0000313" key="1">
    <source>
        <dbReference type="EMBL" id="DAF95728.1"/>
    </source>
</evidence>
<proteinExistence type="predicted"/>
<name>A0A8S5UML5_9CAUD</name>
<dbReference type="EMBL" id="BK016109">
    <property type="protein sequence ID" value="DAF95728.1"/>
    <property type="molecule type" value="Genomic_DNA"/>
</dbReference>
<protein>
    <submittedName>
        <fullName evidence="1">Uncharacterized protein</fullName>
    </submittedName>
</protein>
<reference evidence="1" key="1">
    <citation type="journal article" date="2021" name="Proc. Natl. Acad. Sci. U.S.A.">
        <title>A Catalog of Tens of Thousands of Viruses from Human Metagenomes Reveals Hidden Associations with Chronic Diseases.</title>
        <authorList>
            <person name="Tisza M.J."/>
            <person name="Buck C.B."/>
        </authorList>
    </citation>
    <scope>NUCLEOTIDE SEQUENCE</scope>
    <source>
        <strain evidence="1">CtCo31</strain>
    </source>
</reference>
<sequence length="30" mass="3782">MQQKLTYRIINRIHMILKLTRIHFFKILIV</sequence>
<organism evidence="1">
    <name type="scientific">Myoviridae sp. ctCo31</name>
    <dbReference type="NCBI Taxonomy" id="2825053"/>
    <lineage>
        <taxon>Viruses</taxon>
        <taxon>Duplodnaviria</taxon>
        <taxon>Heunggongvirae</taxon>
        <taxon>Uroviricota</taxon>
        <taxon>Caudoviricetes</taxon>
    </lineage>
</organism>
<accession>A0A8S5UML5</accession>